<evidence type="ECO:0000313" key="2">
    <source>
        <dbReference type="Proteomes" id="UP001220022"/>
    </source>
</evidence>
<dbReference type="RefSeq" id="WP_275815987.1">
    <property type="nucleotide sequence ID" value="NZ_BAAANM010000022.1"/>
</dbReference>
<organism evidence="1 2">
    <name type="scientific">Streptantibioticus ferralitis</name>
    <dbReference type="NCBI Taxonomy" id="236510"/>
    <lineage>
        <taxon>Bacteria</taxon>
        <taxon>Bacillati</taxon>
        <taxon>Actinomycetota</taxon>
        <taxon>Actinomycetes</taxon>
        <taxon>Kitasatosporales</taxon>
        <taxon>Streptomycetaceae</taxon>
        <taxon>Streptantibioticus</taxon>
    </lineage>
</organism>
<comment type="caution">
    <text evidence="1">The sequence shown here is derived from an EMBL/GenBank/DDBJ whole genome shotgun (WGS) entry which is preliminary data.</text>
</comment>
<dbReference type="EMBL" id="JARHTQ010000011">
    <property type="protein sequence ID" value="MDF2257707.1"/>
    <property type="molecule type" value="Genomic_DNA"/>
</dbReference>
<evidence type="ECO:0000313" key="1">
    <source>
        <dbReference type="EMBL" id="MDF2257707.1"/>
    </source>
</evidence>
<sequence>MCDQRAVVAVSVKPWFVAAWFHYLLTNPVIEADGREHVAEWGLNEIPLAPGAHCISVYFRYRGQRSARLAEASKGFMIGGAERRVEITAKLGPRNGARFRISDLMTRE</sequence>
<name>A0ABT5Z1J8_9ACTN</name>
<reference evidence="1 2" key="1">
    <citation type="submission" date="2023-03" db="EMBL/GenBank/DDBJ databases">
        <title>Draft genome sequence of type strain Streptomyces ferralitis JCM 14344.</title>
        <authorList>
            <person name="Klaysubun C."/>
            <person name="Duangmal K."/>
        </authorList>
    </citation>
    <scope>NUCLEOTIDE SEQUENCE [LARGE SCALE GENOMIC DNA]</scope>
    <source>
        <strain evidence="1 2">JCM 14344</strain>
    </source>
</reference>
<keyword evidence="2" id="KW-1185">Reference proteome</keyword>
<proteinExistence type="predicted"/>
<dbReference type="Proteomes" id="UP001220022">
    <property type="component" value="Unassembled WGS sequence"/>
</dbReference>
<accession>A0ABT5Z1J8</accession>
<gene>
    <name evidence="1" type="ORF">P2L57_18880</name>
</gene>
<protein>
    <submittedName>
        <fullName evidence="1">Uncharacterized protein</fullName>
    </submittedName>
</protein>